<sequence length="265" mass="29891">MEFLTHFLALSDFYLFDHLLSENGSAQADQFWLTSENPKDLVRKYKQYTHWEHQGHGRIVLDEAMLPMENLRLVPRKDLHKSFLNTIREQTQIAQRDGQELLLLIFGNRDIDTSGVTVGYDTVFMRNIITLLPSDLSVILLMTYCYSRGWLVRPDLIGLCSDGSAKDKGMGRLSASLAASVIFEPSIAVEGGFKELTKYKGNMLSLRLSKSCIAEISSKCTSEHKMMIGKKITRPVSDSHLKHTKPDGILLTKPQSQSLLTKALN</sequence>
<accession>A0A1E3B5V2</accession>
<dbReference type="STRING" id="573508.A0A1E3B5V2"/>
<gene>
    <name evidence="1" type="ORF">SI65_08333</name>
</gene>
<name>A0A1E3B5V2_ASPCR</name>
<comment type="caution">
    <text evidence="1">The sequence shown here is derived from an EMBL/GenBank/DDBJ whole genome shotgun (WGS) entry which is preliminary data.</text>
</comment>
<dbReference type="OrthoDB" id="3000060at2759"/>
<proteinExistence type="predicted"/>
<reference evidence="1 2" key="1">
    <citation type="journal article" date="2016" name="BMC Genomics">
        <title>Comparative genomic and transcriptomic analyses of the Fuzhuan brick tea-fermentation fungus Aspergillus cristatus.</title>
        <authorList>
            <person name="Ge Y."/>
            <person name="Wang Y."/>
            <person name="Liu Y."/>
            <person name="Tan Y."/>
            <person name="Ren X."/>
            <person name="Zhang X."/>
            <person name="Hyde K.D."/>
            <person name="Liu Y."/>
            <person name="Liu Z."/>
        </authorList>
    </citation>
    <scope>NUCLEOTIDE SEQUENCE [LARGE SCALE GENOMIC DNA]</scope>
    <source>
        <strain evidence="1 2">GZAAS20.1005</strain>
    </source>
</reference>
<dbReference type="AlphaFoldDB" id="A0A1E3B5V2"/>
<evidence type="ECO:0000313" key="2">
    <source>
        <dbReference type="Proteomes" id="UP000094569"/>
    </source>
</evidence>
<dbReference type="VEuPathDB" id="FungiDB:SI65_08333"/>
<organism evidence="1 2">
    <name type="scientific">Aspergillus cristatus</name>
    <name type="common">Chinese Fuzhuan brick tea-fermentation fungus</name>
    <name type="synonym">Eurotium cristatum</name>
    <dbReference type="NCBI Taxonomy" id="573508"/>
    <lineage>
        <taxon>Eukaryota</taxon>
        <taxon>Fungi</taxon>
        <taxon>Dikarya</taxon>
        <taxon>Ascomycota</taxon>
        <taxon>Pezizomycotina</taxon>
        <taxon>Eurotiomycetes</taxon>
        <taxon>Eurotiomycetidae</taxon>
        <taxon>Eurotiales</taxon>
        <taxon>Aspergillaceae</taxon>
        <taxon>Aspergillus</taxon>
        <taxon>Aspergillus subgen. Aspergillus</taxon>
    </lineage>
</organism>
<dbReference type="Proteomes" id="UP000094569">
    <property type="component" value="Unassembled WGS sequence"/>
</dbReference>
<keyword evidence="2" id="KW-1185">Reference proteome</keyword>
<protein>
    <submittedName>
        <fullName evidence="1">Uncharacterized protein</fullName>
    </submittedName>
</protein>
<dbReference type="EMBL" id="JXNT01000012">
    <property type="protein sequence ID" value="ODM16333.1"/>
    <property type="molecule type" value="Genomic_DNA"/>
</dbReference>
<evidence type="ECO:0000313" key="1">
    <source>
        <dbReference type="EMBL" id="ODM16333.1"/>
    </source>
</evidence>